<gene>
    <name evidence="2" type="ORF">EDD76_1104</name>
</gene>
<accession>A0A4R1QUH7</accession>
<evidence type="ECO:0000313" key="2">
    <source>
        <dbReference type="EMBL" id="TCL56833.1"/>
    </source>
</evidence>
<dbReference type="PANTHER" id="PTHR10824">
    <property type="entry name" value="ACYL-COENZYME A THIOESTERASE-RELATED"/>
    <property type="match status" value="1"/>
</dbReference>
<keyword evidence="3" id="KW-1185">Reference proteome</keyword>
<proteinExistence type="predicted"/>
<dbReference type="AlphaFoldDB" id="A0A4R1QUH7"/>
<dbReference type="EMBL" id="SLUO01000010">
    <property type="protein sequence ID" value="TCL56833.1"/>
    <property type="molecule type" value="Genomic_DNA"/>
</dbReference>
<sequence>MNLKGDNMKRIFLDTEKDGFYGAYYPNIEKSNKAIILMLGDAVDDRMAVSGVKWFQKQGCNVLAMSPAKKDYGHHNYPLERFEAAIQYLKTQENNKIGIAGASTTGMLALVAASYYHDITLTIAITPSDFIMEGFYQDRLDGAHERPGINESSVSYKGKPLPYLPYAYRHPTYWQMIKKESKESGNFIASREMFRESERLHPVSEEEKIKVENIKGKIIFVGAEDDVLWDTCKYIKRMEKRLEAYAHDSQYQSLLYKYGTHFVFPQTMLESIIPLVSGLLIRFAFKSGRQNPSECKKTRMDIDAKLSKAIVKW</sequence>
<dbReference type="GO" id="GO:0016746">
    <property type="term" value="F:acyltransferase activity"/>
    <property type="evidence" value="ECO:0007669"/>
    <property type="project" value="UniProtKB-KW"/>
</dbReference>
<dbReference type="Pfam" id="PF08840">
    <property type="entry name" value="BAAT_C"/>
    <property type="match status" value="1"/>
</dbReference>
<protein>
    <submittedName>
        <fullName evidence="2">Bile acid acyltransferase/acyl-CoA thioester hydrolase-like protein</fullName>
    </submittedName>
</protein>
<name>A0A4R1QUH7_9FIRM</name>
<keyword evidence="2" id="KW-0012">Acyltransferase</keyword>
<comment type="caution">
    <text evidence="2">The sequence shown here is derived from an EMBL/GenBank/DDBJ whole genome shotgun (WGS) entry which is preliminary data.</text>
</comment>
<organism evidence="2 3">
    <name type="scientific">Kineothrix alysoides</name>
    <dbReference type="NCBI Taxonomy" id="1469948"/>
    <lineage>
        <taxon>Bacteria</taxon>
        <taxon>Bacillati</taxon>
        <taxon>Bacillota</taxon>
        <taxon>Clostridia</taxon>
        <taxon>Lachnospirales</taxon>
        <taxon>Lachnospiraceae</taxon>
        <taxon>Kineothrix</taxon>
    </lineage>
</organism>
<feature type="domain" description="BAAT/Acyl-CoA thioester hydrolase C-terminal" evidence="1">
    <location>
        <begin position="79"/>
        <end position="265"/>
    </location>
</feature>
<keyword evidence="2" id="KW-0808">Transferase</keyword>
<dbReference type="STRING" id="1469948.GCA_000732725_02774"/>
<dbReference type="InterPro" id="IPR014940">
    <property type="entry name" value="BAAT_C"/>
</dbReference>
<keyword evidence="2" id="KW-0378">Hydrolase</keyword>
<dbReference type="SUPFAM" id="SSF53474">
    <property type="entry name" value="alpha/beta-Hydrolases"/>
    <property type="match status" value="1"/>
</dbReference>
<dbReference type="Gene3D" id="3.40.50.1820">
    <property type="entry name" value="alpha/beta hydrolase"/>
    <property type="match status" value="1"/>
</dbReference>
<evidence type="ECO:0000313" key="3">
    <source>
        <dbReference type="Proteomes" id="UP000295718"/>
    </source>
</evidence>
<dbReference type="InterPro" id="IPR029058">
    <property type="entry name" value="AB_hydrolase_fold"/>
</dbReference>
<dbReference type="GO" id="GO:0006631">
    <property type="term" value="P:fatty acid metabolic process"/>
    <property type="evidence" value="ECO:0007669"/>
    <property type="project" value="TreeGrafter"/>
</dbReference>
<dbReference type="PANTHER" id="PTHR10824:SF4">
    <property type="entry name" value="ACYL-COENZYME A THIOESTERASE 1-LIKE"/>
    <property type="match status" value="1"/>
</dbReference>
<evidence type="ECO:0000259" key="1">
    <source>
        <dbReference type="Pfam" id="PF08840"/>
    </source>
</evidence>
<dbReference type="GO" id="GO:0006637">
    <property type="term" value="P:acyl-CoA metabolic process"/>
    <property type="evidence" value="ECO:0007669"/>
    <property type="project" value="TreeGrafter"/>
</dbReference>
<dbReference type="Proteomes" id="UP000295718">
    <property type="component" value="Unassembled WGS sequence"/>
</dbReference>
<dbReference type="GO" id="GO:0047617">
    <property type="term" value="F:fatty acyl-CoA hydrolase activity"/>
    <property type="evidence" value="ECO:0007669"/>
    <property type="project" value="TreeGrafter"/>
</dbReference>
<reference evidence="2 3" key="1">
    <citation type="submission" date="2019-03" db="EMBL/GenBank/DDBJ databases">
        <title>Genomic Encyclopedia of Type Strains, Phase IV (KMG-IV): sequencing the most valuable type-strain genomes for metagenomic binning, comparative biology and taxonomic classification.</title>
        <authorList>
            <person name="Goeker M."/>
        </authorList>
    </citation>
    <scope>NUCLEOTIDE SEQUENCE [LARGE SCALE GENOMIC DNA]</scope>
    <source>
        <strain evidence="2 3">DSM 100556</strain>
    </source>
</reference>